<dbReference type="AlphaFoldDB" id="A0A975G1X5"/>
<dbReference type="KEGG" id="caul:KCG34_06965"/>
<dbReference type="Pfam" id="PF00440">
    <property type="entry name" value="TetR_N"/>
    <property type="match status" value="1"/>
</dbReference>
<dbReference type="InterPro" id="IPR039536">
    <property type="entry name" value="TetR_C_Proteobacteria"/>
</dbReference>
<dbReference type="InterPro" id="IPR009057">
    <property type="entry name" value="Homeodomain-like_sf"/>
</dbReference>
<proteinExistence type="predicted"/>
<dbReference type="InterPro" id="IPR050109">
    <property type="entry name" value="HTH-type_TetR-like_transc_reg"/>
</dbReference>
<organism evidence="4 5">
    <name type="scientific">Phenylobacterium montanum</name>
    <dbReference type="NCBI Taxonomy" id="2823693"/>
    <lineage>
        <taxon>Bacteria</taxon>
        <taxon>Pseudomonadati</taxon>
        <taxon>Pseudomonadota</taxon>
        <taxon>Alphaproteobacteria</taxon>
        <taxon>Caulobacterales</taxon>
        <taxon>Caulobacteraceae</taxon>
        <taxon>Phenylobacterium</taxon>
    </lineage>
</organism>
<dbReference type="GO" id="GO:0000976">
    <property type="term" value="F:transcription cis-regulatory region binding"/>
    <property type="evidence" value="ECO:0007669"/>
    <property type="project" value="TreeGrafter"/>
</dbReference>
<dbReference type="PANTHER" id="PTHR30055">
    <property type="entry name" value="HTH-TYPE TRANSCRIPTIONAL REGULATOR RUTR"/>
    <property type="match status" value="1"/>
</dbReference>
<name>A0A975G1X5_9CAUL</name>
<evidence type="ECO:0000259" key="3">
    <source>
        <dbReference type="PROSITE" id="PS50977"/>
    </source>
</evidence>
<reference evidence="4" key="1">
    <citation type="submission" date="2021-04" db="EMBL/GenBank/DDBJ databases">
        <title>The complete genome sequence of Caulobacter sp. S6.</title>
        <authorList>
            <person name="Tang Y."/>
            <person name="Ouyang W."/>
            <person name="Liu Q."/>
            <person name="Huang B."/>
            <person name="Guo Z."/>
            <person name="Lei P."/>
        </authorList>
    </citation>
    <scope>NUCLEOTIDE SEQUENCE</scope>
    <source>
        <strain evidence="4">S6</strain>
    </source>
</reference>
<dbReference type="EMBL" id="CP073078">
    <property type="protein sequence ID" value="QUD89615.1"/>
    <property type="molecule type" value="Genomic_DNA"/>
</dbReference>
<dbReference type="RefSeq" id="WP_211939667.1">
    <property type="nucleotide sequence ID" value="NZ_CP073078.1"/>
</dbReference>
<feature type="domain" description="HTH tetR-type" evidence="3">
    <location>
        <begin position="15"/>
        <end position="75"/>
    </location>
</feature>
<protein>
    <submittedName>
        <fullName evidence="4">TetR/AcrR family transcriptional regulator</fullName>
    </submittedName>
</protein>
<dbReference type="Gene3D" id="1.10.10.60">
    <property type="entry name" value="Homeodomain-like"/>
    <property type="match status" value="1"/>
</dbReference>
<dbReference type="SUPFAM" id="SSF46689">
    <property type="entry name" value="Homeodomain-like"/>
    <property type="match status" value="1"/>
</dbReference>
<dbReference type="Pfam" id="PF14246">
    <property type="entry name" value="TetR_C_7"/>
    <property type="match status" value="1"/>
</dbReference>
<dbReference type="PROSITE" id="PS50977">
    <property type="entry name" value="HTH_TETR_2"/>
    <property type="match status" value="1"/>
</dbReference>
<dbReference type="InterPro" id="IPR001647">
    <property type="entry name" value="HTH_TetR"/>
</dbReference>
<feature type="DNA-binding region" description="H-T-H motif" evidence="2">
    <location>
        <begin position="38"/>
        <end position="57"/>
    </location>
</feature>
<dbReference type="PRINTS" id="PR00455">
    <property type="entry name" value="HTHTETR"/>
</dbReference>
<dbReference type="SUPFAM" id="SSF48498">
    <property type="entry name" value="Tetracyclin repressor-like, C-terminal domain"/>
    <property type="match status" value="1"/>
</dbReference>
<dbReference type="GO" id="GO:0003700">
    <property type="term" value="F:DNA-binding transcription factor activity"/>
    <property type="evidence" value="ECO:0007669"/>
    <property type="project" value="TreeGrafter"/>
</dbReference>
<gene>
    <name evidence="4" type="ORF">KCG34_06965</name>
</gene>
<keyword evidence="5" id="KW-1185">Reference proteome</keyword>
<dbReference type="Gene3D" id="1.10.357.10">
    <property type="entry name" value="Tetracycline Repressor, domain 2"/>
    <property type="match status" value="1"/>
</dbReference>
<dbReference type="InterPro" id="IPR036271">
    <property type="entry name" value="Tet_transcr_reg_TetR-rel_C_sf"/>
</dbReference>
<keyword evidence="1 2" id="KW-0238">DNA-binding</keyword>
<accession>A0A975G1X5</accession>
<evidence type="ECO:0000256" key="2">
    <source>
        <dbReference type="PROSITE-ProRule" id="PRU00335"/>
    </source>
</evidence>
<evidence type="ECO:0000313" key="5">
    <source>
        <dbReference type="Proteomes" id="UP000676409"/>
    </source>
</evidence>
<evidence type="ECO:0000256" key="1">
    <source>
        <dbReference type="ARBA" id="ARBA00023125"/>
    </source>
</evidence>
<dbReference type="PANTHER" id="PTHR30055:SF146">
    <property type="entry name" value="HTH-TYPE TRANSCRIPTIONAL DUAL REGULATOR CECR"/>
    <property type="match status" value="1"/>
</dbReference>
<dbReference type="Proteomes" id="UP000676409">
    <property type="component" value="Chromosome"/>
</dbReference>
<evidence type="ECO:0000313" key="4">
    <source>
        <dbReference type="EMBL" id="QUD89615.1"/>
    </source>
</evidence>
<sequence>MNRLKPSDPAPAETDDMGQRIVRAAFQTFSEKGYAGASTLLIATRAKVSKRDLYAMFPSKEAMLLACITTHSERMRMPEGLPEPEDRQMLAAALEAFAANFLGETLNPDVIGMHRLAIAEAIRSPEVAQMLEEAREANRAILYELFVRAQGKGLLPSGDTAEMVRKYLALVLEDLILSLLLGVLPQPSRAQIQRHATRAAVDFLLLYPSPGQST</sequence>